<evidence type="ECO:0000313" key="2">
    <source>
        <dbReference type="Proteomes" id="UP000052023"/>
    </source>
</evidence>
<keyword evidence="2" id="KW-1185">Reference proteome</keyword>
<organism evidence="1 2">
    <name type="scientific">Bradyrhizobium retamae</name>
    <dbReference type="NCBI Taxonomy" id="1300035"/>
    <lineage>
        <taxon>Bacteria</taxon>
        <taxon>Pseudomonadati</taxon>
        <taxon>Pseudomonadota</taxon>
        <taxon>Alphaproteobacteria</taxon>
        <taxon>Hyphomicrobiales</taxon>
        <taxon>Nitrobacteraceae</taxon>
        <taxon>Bradyrhizobium</taxon>
    </lineage>
</organism>
<sequence length="149" mass="17100">MLTHAFEGGYPDDDATAFAIHAVAALRRRRGEQLGIIEMPFYHAESNGWATQQFSRQPDCPAVSIPLNDSERRLKRRMLTAHATQRAILPAFHVELEYFRRAPAYDFATLPNQGQLLYERYDWDITGEDWLVHSRAALDEIGLAGDRWL</sequence>
<evidence type="ECO:0000313" key="1">
    <source>
        <dbReference type="EMBL" id="KRR27608.1"/>
    </source>
</evidence>
<reference evidence="1 2" key="1">
    <citation type="submission" date="2014-03" db="EMBL/GenBank/DDBJ databases">
        <title>Bradyrhizobium valentinum sp. nov., isolated from effective nodules of Lupinus mariae-josephae, a lupine endemic of basic-lime soils in Eastern Spain.</title>
        <authorList>
            <person name="Duran D."/>
            <person name="Rey L."/>
            <person name="Navarro A."/>
            <person name="Busquets A."/>
            <person name="Imperial J."/>
            <person name="Ruiz-Argueso T."/>
        </authorList>
    </citation>
    <scope>NUCLEOTIDE SEQUENCE [LARGE SCALE GENOMIC DNA]</scope>
    <source>
        <strain evidence="1 2">Ro19</strain>
    </source>
</reference>
<comment type="caution">
    <text evidence="1">The sequence shown here is derived from an EMBL/GenBank/DDBJ whole genome shotgun (WGS) entry which is preliminary data.</text>
</comment>
<dbReference type="SUPFAM" id="SSF102588">
    <property type="entry name" value="LmbE-like"/>
    <property type="match status" value="1"/>
</dbReference>
<dbReference type="Gene3D" id="3.40.50.10320">
    <property type="entry name" value="LmbE-like"/>
    <property type="match status" value="1"/>
</dbReference>
<dbReference type="EMBL" id="LLYA01000112">
    <property type="protein sequence ID" value="KRR27608.1"/>
    <property type="molecule type" value="Genomic_DNA"/>
</dbReference>
<dbReference type="InterPro" id="IPR024078">
    <property type="entry name" value="LmbE-like_dom_sf"/>
</dbReference>
<accession>A0A0R3N541</accession>
<dbReference type="AlphaFoldDB" id="A0A0R3N541"/>
<gene>
    <name evidence="1" type="ORF">CQ13_04275</name>
</gene>
<dbReference type="RefSeq" id="WP_057843456.1">
    <property type="nucleotide sequence ID" value="NZ_LLYA01000112.1"/>
</dbReference>
<protein>
    <submittedName>
        <fullName evidence="1">Uncharacterized protein</fullName>
    </submittedName>
</protein>
<dbReference type="OrthoDB" id="128519at2"/>
<proteinExistence type="predicted"/>
<dbReference type="Proteomes" id="UP000052023">
    <property type="component" value="Unassembled WGS sequence"/>
</dbReference>
<name>A0A0R3N541_9BRAD</name>